<feature type="compositionally biased region" description="Basic and acidic residues" evidence="1">
    <location>
        <begin position="151"/>
        <end position="165"/>
    </location>
</feature>
<evidence type="ECO:0000313" key="2">
    <source>
        <dbReference type="EMBL" id="MQP11430.1"/>
    </source>
</evidence>
<evidence type="ECO:0000256" key="1">
    <source>
        <dbReference type="SAM" id="MobiDB-lite"/>
    </source>
</evidence>
<sequence length="165" mass="18912">MRSRMSTWFETKVRYTKAQEDGSEKPVTEAYVVDALSFTEAESRITDEMAVYVSGEFKVSGISKAAYGEVFFSDMDGDDKWYKAKLSFITIDDKTEKEKRTTVNYLVQAKSLARALRYIDEVMGKTMNDYDVVALAETKVMDVFEHTVPGENKEEKNDKPEYEEA</sequence>
<keyword evidence="3" id="KW-1185">Reference proteome</keyword>
<dbReference type="RefSeq" id="WP_158463181.1">
    <property type="nucleotide sequence ID" value="NZ_JAHOER010000053.1"/>
</dbReference>
<dbReference type="EMBL" id="VZAD01000046">
    <property type="protein sequence ID" value="MQP11430.1"/>
    <property type="molecule type" value="Genomic_DNA"/>
</dbReference>
<gene>
    <name evidence="2" type="ORF">F7D20_05490</name>
</gene>
<dbReference type="Pfam" id="PF14902">
    <property type="entry name" value="DUF4494"/>
    <property type="match status" value="1"/>
</dbReference>
<reference evidence="2 3" key="1">
    <citation type="submission" date="2019-09" db="EMBL/GenBank/DDBJ databases">
        <title>Distinct polysaccharide growth profiles of human intestinal Prevotella copri isolates.</title>
        <authorList>
            <person name="Fehlner-Peach H."/>
            <person name="Magnabosco C."/>
            <person name="Raghavan V."/>
            <person name="Scher J.U."/>
            <person name="Tett A."/>
            <person name="Cox L.M."/>
            <person name="Gottsegen C."/>
            <person name="Watters A."/>
            <person name="Wiltshire- Gordon J.D."/>
            <person name="Segata N."/>
            <person name="Bonneau R."/>
            <person name="Littman D.R."/>
        </authorList>
    </citation>
    <scope>NUCLEOTIDE SEQUENCE [LARGE SCALE GENOMIC DNA]</scope>
    <source>
        <strain evidence="3">iAQ1173</strain>
    </source>
</reference>
<dbReference type="OrthoDB" id="954784at2"/>
<evidence type="ECO:0000313" key="3">
    <source>
        <dbReference type="Proteomes" id="UP000384372"/>
    </source>
</evidence>
<proteinExistence type="predicted"/>
<dbReference type="InterPro" id="IPR027848">
    <property type="entry name" value="DUF4494"/>
</dbReference>
<feature type="region of interest" description="Disordered" evidence="1">
    <location>
        <begin position="146"/>
        <end position="165"/>
    </location>
</feature>
<comment type="caution">
    <text evidence="2">The sequence shown here is derived from an EMBL/GenBank/DDBJ whole genome shotgun (WGS) entry which is preliminary data.</text>
</comment>
<accession>A0A6A7WAF1</accession>
<name>A0A6A7WAF1_9BACT</name>
<organism evidence="2 3">
    <name type="scientific">Segatella copri</name>
    <dbReference type="NCBI Taxonomy" id="165179"/>
    <lineage>
        <taxon>Bacteria</taxon>
        <taxon>Pseudomonadati</taxon>
        <taxon>Bacteroidota</taxon>
        <taxon>Bacteroidia</taxon>
        <taxon>Bacteroidales</taxon>
        <taxon>Prevotellaceae</taxon>
        <taxon>Segatella</taxon>
    </lineage>
</organism>
<protein>
    <submittedName>
        <fullName evidence="2">DUF4494 domain-containing protein</fullName>
    </submittedName>
</protein>
<dbReference type="Proteomes" id="UP000384372">
    <property type="component" value="Unassembled WGS sequence"/>
</dbReference>
<dbReference type="AlphaFoldDB" id="A0A6A7WAF1"/>